<sequence length="86" mass="9845">MTEERIRQKLDRALSEGLLLACRMKTGISDIGTVRKIDPETYDVFDFVPRTIVAPDEYQGIAYLPNGSEREMSFVVENFIEVFIAE</sequence>
<reference evidence="1 2" key="1">
    <citation type="submission" date="2019-03" db="EMBL/GenBank/DDBJ databases">
        <title>Dyadobacter AR-3-6 sp. nov., isolated from arctic soil.</title>
        <authorList>
            <person name="Chaudhary D.K."/>
        </authorList>
    </citation>
    <scope>NUCLEOTIDE SEQUENCE [LARGE SCALE GENOMIC DNA]</scope>
    <source>
        <strain evidence="1 2">AR-3-6</strain>
    </source>
</reference>
<evidence type="ECO:0000313" key="1">
    <source>
        <dbReference type="EMBL" id="TDE15551.1"/>
    </source>
</evidence>
<keyword evidence="2" id="KW-1185">Reference proteome</keyword>
<dbReference type="Proteomes" id="UP000294850">
    <property type="component" value="Unassembled WGS sequence"/>
</dbReference>
<dbReference type="RefSeq" id="WP_131958814.1">
    <property type="nucleotide sequence ID" value="NZ_SMFL01000004.1"/>
</dbReference>
<comment type="caution">
    <text evidence="1">The sequence shown here is derived from an EMBL/GenBank/DDBJ whole genome shotgun (WGS) entry which is preliminary data.</text>
</comment>
<name>A0A4R5DTW7_9BACT</name>
<proteinExistence type="predicted"/>
<protein>
    <submittedName>
        <fullName evidence="1">Uncharacterized protein</fullName>
    </submittedName>
</protein>
<evidence type="ECO:0000313" key="2">
    <source>
        <dbReference type="Proteomes" id="UP000294850"/>
    </source>
</evidence>
<dbReference type="AlphaFoldDB" id="A0A4R5DTW7"/>
<dbReference type="EMBL" id="SMFL01000004">
    <property type="protein sequence ID" value="TDE15551.1"/>
    <property type="molecule type" value="Genomic_DNA"/>
</dbReference>
<gene>
    <name evidence="1" type="ORF">E0F88_13690</name>
</gene>
<accession>A0A4R5DTW7</accession>
<organism evidence="1 2">
    <name type="scientific">Dyadobacter psychrotolerans</name>
    <dbReference type="NCBI Taxonomy" id="2541721"/>
    <lineage>
        <taxon>Bacteria</taxon>
        <taxon>Pseudomonadati</taxon>
        <taxon>Bacteroidota</taxon>
        <taxon>Cytophagia</taxon>
        <taxon>Cytophagales</taxon>
        <taxon>Spirosomataceae</taxon>
        <taxon>Dyadobacter</taxon>
    </lineage>
</organism>